<reference evidence="2" key="2">
    <citation type="submission" date="2022-01" db="EMBL/GenBank/DDBJ databases">
        <authorList>
            <person name="Yamashiro T."/>
            <person name="Shiraishi A."/>
            <person name="Satake H."/>
            <person name="Nakayama K."/>
        </authorList>
    </citation>
    <scope>NUCLEOTIDE SEQUENCE</scope>
</reference>
<keyword evidence="1" id="KW-0472">Membrane</keyword>
<organism evidence="2 3">
    <name type="scientific">Tanacetum coccineum</name>
    <dbReference type="NCBI Taxonomy" id="301880"/>
    <lineage>
        <taxon>Eukaryota</taxon>
        <taxon>Viridiplantae</taxon>
        <taxon>Streptophyta</taxon>
        <taxon>Embryophyta</taxon>
        <taxon>Tracheophyta</taxon>
        <taxon>Spermatophyta</taxon>
        <taxon>Magnoliopsida</taxon>
        <taxon>eudicotyledons</taxon>
        <taxon>Gunneridae</taxon>
        <taxon>Pentapetalae</taxon>
        <taxon>asterids</taxon>
        <taxon>campanulids</taxon>
        <taxon>Asterales</taxon>
        <taxon>Asteraceae</taxon>
        <taxon>Asteroideae</taxon>
        <taxon>Anthemideae</taxon>
        <taxon>Anthemidinae</taxon>
        <taxon>Tanacetum</taxon>
    </lineage>
</organism>
<keyword evidence="1" id="KW-0812">Transmembrane</keyword>
<keyword evidence="1" id="KW-1133">Transmembrane helix</keyword>
<dbReference type="EMBL" id="BQNB010017896">
    <property type="protein sequence ID" value="GJT68405.1"/>
    <property type="molecule type" value="Genomic_DNA"/>
</dbReference>
<sequence>MGRNGDVLLRTPIITTLGLQDFFSSLVFCSWDFLGLLLMFLIRPWTPLMVRKKELRLGAGVYDSWKLQGDVEELWDELAKLGLGLRCCFALVVSRLKKEEKGGDKATWGPSIDLRSTIYKVFGLCAAGLDEFKSIWNFYLVNGGRPGYEIVWSELYFVTSMWHDKQSHWSRCDGDCISVIMGGSWPLTIVSDGVSIDALNSFLTLVWLLVGDYCRMVGVGVTVVDVVVALRCQRVVMFDVVESSFVVKLVCGHLILCTGVYGLVTWIH</sequence>
<reference evidence="2" key="1">
    <citation type="journal article" date="2022" name="Int. J. Mol. Sci.">
        <title>Draft Genome of Tanacetum Coccineum: Genomic Comparison of Closely Related Tanacetum-Family Plants.</title>
        <authorList>
            <person name="Yamashiro T."/>
            <person name="Shiraishi A."/>
            <person name="Nakayama K."/>
            <person name="Satake H."/>
        </authorList>
    </citation>
    <scope>NUCLEOTIDE SEQUENCE</scope>
</reference>
<accession>A0ABQ5FYG4</accession>
<protein>
    <submittedName>
        <fullName evidence="2">Uncharacterized protein</fullName>
    </submittedName>
</protein>
<dbReference type="Proteomes" id="UP001151760">
    <property type="component" value="Unassembled WGS sequence"/>
</dbReference>
<evidence type="ECO:0000313" key="2">
    <source>
        <dbReference type="EMBL" id="GJT68405.1"/>
    </source>
</evidence>
<feature type="transmembrane region" description="Helical" evidence="1">
    <location>
        <begin position="22"/>
        <end position="42"/>
    </location>
</feature>
<keyword evidence="3" id="KW-1185">Reference proteome</keyword>
<proteinExistence type="predicted"/>
<feature type="transmembrane region" description="Helical" evidence="1">
    <location>
        <begin position="245"/>
        <end position="267"/>
    </location>
</feature>
<gene>
    <name evidence="2" type="ORF">Tco_1019885</name>
</gene>
<evidence type="ECO:0000313" key="3">
    <source>
        <dbReference type="Proteomes" id="UP001151760"/>
    </source>
</evidence>
<name>A0ABQ5FYG4_9ASTR</name>
<comment type="caution">
    <text evidence="2">The sequence shown here is derived from an EMBL/GenBank/DDBJ whole genome shotgun (WGS) entry which is preliminary data.</text>
</comment>
<evidence type="ECO:0000256" key="1">
    <source>
        <dbReference type="SAM" id="Phobius"/>
    </source>
</evidence>